<dbReference type="InterPro" id="IPR052514">
    <property type="entry name" value="SAM-dependent_MTase"/>
</dbReference>
<protein>
    <recommendedName>
        <fullName evidence="1">Methyltransferase FkbM domain-containing protein</fullName>
    </recommendedName>
</protein>
<dbReference type="OrthoDB" id="5329963at2"/>
<dbReference type="KEGG" id="atw:C0099_11610"/>
<dbReference type="PANTHER" id="PTHR34203">
    <property type="entry name" value="METHYLTRANSFERASE, FKBM FAMILY PROTEIN"/>
    <property type="match status" value="1"/>
</dbReference>
<name>A0A2I6S8F2_9RHOO</name>
<dbReference type="RefSeq" id="WP_102247565.1">
    <property type="nucleotide sequence ID" value="NZ_CP025682.1"/>
</dbReference>
<dbReference type="Proteomes" id="UP000242205">
    <property type="component" value="Chromosome"/>
</dbReference>
<evidence type="ECO:0000313" key="2">
    <source>
        <dbReference type="EMBL" id="AUN95517.1"/>
    </source>
</evidence>
<dbReference type="AlphaFoldDB" id="A0A2I6S8F2"/>
<dbReference type="SUPFAM" id="SSF53335">
    <property type="entry name" value="S-adenosyl-L-methionine-dependent methyltransferases"/>
    <property type="match status" value="1"/>
</dbReference>
<dbReference type="Pfam" id="PF05050">
    <property type="entry name" value="Methyltransf_21"/>
    <property type="match status" value="1"/>
</dbReference>
<reference evidence="2 3" key="1">
    <citation type="submission" date="2018-01" db="EMBL/GenBank/DDBJ databases">
        <authorList>
            <person name="Fu G.-Y."/>
        </authorList>
    </citation>
    <scope>NUCLEOTIDE SEQUENCE [LARGE SCALE GENOMIC DNA]</scope>
    <source>
        <strain evidence="2 3">SY39</strain>
    </source>
</reference>
<feature type="domain" description="Methyltransferase FkbM" evidence="1">
    <location>
        <begin position="145"/>
        <end position="295"/>
    </location>
</feature>
<evidence type="ECO:0000259" key="1">
    <source>
        <dbReference type="Pfam" id="PF05050"/>
    </source>
</evidence>
<dbReference type="EMBL" id="CP025682">
    <property type="protein sequence ID" value="AUN95517.1"/>
    <property type="molecule type" value="Genomic_DNA"/>
</dbReference>
<keyword evidence="3" id="KW-1185">Reference proteome</keyword>
<sequence>MTASLIEEGLDAQVASGTPDEHARLQRMKQRFAAHFDAISAQLYERLPEADRNRFVVWFVKRWGGIDRVTPDEFAWYASHVERIRSHAYPTRTLDGRPYKALDLQPQGYRGELLTYPWMLGIHDFLFDQYRHDDYGVEPGDTIIDAGAFVGDTALLFHQITNGDCHIHAFEVLDENLELLAHNLDANKIAECVTTCALALSDVSGSHVHIKATAVQGATSIFGDADGKPVQTITLDDYVRQAGIERVDLIKMDIEGAERMALRGALETIRRDRPRLAICIYHLWDDMIEIPQIIHSTGVPYRFGFKWVELRNGWEAVLFASVEDRPSE</sequence>
<evidence type="ECO:0000313" key="3">
    <source>
        <dbReference type="Proteomes" id="UP000242205"/>
    </source>
</evidence>
<proteinExistence type="predicted"/>
<dbReference type="PANTHER" id="PTHR34203:SF15">
    <property type="entry name" value="SLL1173 PROTEIN"/>
    <property type="match status" value="1"/>
</dbReference>
<dbReference type="InterPro" id="IPR006342">
    <property type="entry name" value="FkbM_mtfrase"/>
</dbReference>
<organism evidence="2 3">
    <name type="scientific">Pseudazoarcus pumilus</name>
    <dbReference type="NCBI Taxonomy" id="2067960"/>
    <lineage>
        <taxon>Bacteria</taxon>
        <taxon>Pseudomonadati</taxon>
        <taxon>Pseudomonadota</taxon>
        <taxon>Betaproteobacteria</taxon>
        <taxon>Rhodocyclales</taxon>
        <taxon>Zoogloeaceae</taxon>
        <taxon>Pseudazoarcus</taxon>
    </lineage>
</organism>
<dbReference type="Gene3D" id="3.40.50.150">
    <property type="entry name" value="Vaccinia Virus protein VP39"/>
    <property type="match status" value="1"/>
</dbReference>
<accession>A0A2I6S8F2</accession>
<dbReference type="NCBIfam" id="TIGR01444">
    <property type="entry name" value="fkbM_fam"/>
    <property type="match status" value="1"/>
</dbReference>
<dbReference type="InterPro" id="IPR029063">
    <property type="entry name" value="SAM-dependent_MTases_sf"/>
</dbReference>
<gene>
    <name evidence="2" type="ORF">C0099_11610</name>
</gene>